<dbReference type="InterPro" id="IPR017943">
    <property type="entry name" value="Bactericidal_perm-incr_a/b_dom"/>
</dbReference>
<accession>A0A9N9A735</accession>
<feature type="region of interest" description="Disordered" evidence="1">
    <location>
        <begin position="650"/>
        <end position="703"/>
    </location>
</feature>
<dbReference type="PANTHER" id="PTHR31138">
    <property type="entry name" value="CHROMOSOME 19, WHOLE GENOME SHOTGUN SEQUENCE"/>
    <property type="match status" value="1"/>
</dbReference>
<dbReference type="Pfam" id="PF19343">
    <property type="entry name" value="HAM1_N"/>
    <property type="match status" value="1"/>
</dbReference>
<gene>
    <name evidence="4" type="ORF">ALEPTO_LOCUS4493</name>
</gene>
<dbReference type="InterPro" id="IPR027842">
    <property type="entry name" value="HAM1-like_C"/>
</dbReference>
<protein>
    <submittedName>
        <fullName evidence="4">11632_t:CDS:1</fullName>
    </submittedName>
</protein>
<keyword evidence="5" id="KW-1185">Reference proteome</keyword>
<dbReference type="PANTHER" id="PTHR31138:SF1">
    <property type="entry name" value="PDZ DOMAIN-CONTAINING PROTEIN"/>
    <property type="match status" value="1"/>
</dbReference>
<evidence type="ECO:0000259" key="2">
    <source>
        <dbReference type="Pfam" id="PF14613"/>
    </source>
</evidence>
<dbReference type="Pfam" id="PF14613">
    <property type="entry name" value="HAM1_C"/>
    <property type="match status" value="1"/>
</dbReference>
<feature type="domain" description="HAM1-like N-terminal" evidence="3">
    <location>
        <begin position="187"/>
        <end position="566"/>
    </location>
</feature>
<dbReference type="InterPro" id="IPR045967">
    <property type="entry name" value="HAM1-like_N"/>
</dbReference>
<feature type="compositionally biased region" description="Polar residues" evidence="1">
    <location>
        <begin position="691"/>
        <end position="703"/>
    </location>
</feature>
<dbReference type="EMBL" id="CAJVPS010001040">
    <property type="protein sequence ID" value="CAG8521543.1"/>
    <property type="molecule type" value="Genomic_DNA"/>
</dbReference>
<dbReference type="AlphaFoldDB" id="A0A9N9A735"/>
<dbReference type="Gene3D" id="3.15.10.10">
    <property type="entry name" value="Bactericidal permeability-increasing protein, domain 1"/>
    <property type="match status" value="1"/>
</dbReference>
<dbReference type="Proteomes" id="UP000789508">
    <property type="component" value="Unassembled WGS sequence"/>
</dbReference>
<evidence type="ECO:0000256" key="1">
    <source>
        <dbReference type="SAM" id="MobiDB-lite"/>
    </source>
</evidence>
<evidence type="ECO:0000259" key="3">
    <source>
        <dbReference type="Pfam" id="PF19343"/>
    </source>
</evidence>
<feature type="domain" description="HAM1-like C-terminal" evidence="2">
    <location>
        <begin position="588"/>
        <end position="664"/>
    </location>
</feature>
<name>A0A9N9A735_9GLOM</name>
<dbReference type="SUPFAM" id="SSF55394">
    <property type="entry name" value="Bactericidal permeability-increasing protein, BPI"/>
    <property type="match status" value="1"/>
</dbReference>
<proteinExistence type="predicted"/>
<reference evidence="4" key="1">
    <citation type="submission" date="2021-06" db="EMBL/GenBank/DDBJ databases">
        <authorList>
            <person name="Kallberg Y."/>
            <person name="Tangrot J."/>
            <person name="Rosling A."/>
        </authorList>
    </citation>
    <scope>NUCLEOTIDE SEQUENCE</scope>
    <source>
        <strain evidence="4">FL130A</strain>
    </source>
</reference>
<feature type="region of interest" description="Disordered" evidence="1">
    <location>
        <begin position="210"/>
        <end position="229"/>
    </location>
</feature>
<organism evidence="4 5">
    <name type="scientific">Ambispora leptoticha</name>
    <dbReference type="NCBI Taxonomy" id="144679"/>
    <lineage>
        <taxon>Eukaryota</taxon>
        <taxon>Fungi</taxon>
        <taxon>Fungi incertae sedis</taxon>
        <taxon>Mucoromycota</taxon>
        <taxon>Glomeromycotina</taxon>
        <taxon>Glomeromycetes</taxon>
        <taxon>Archaeosporales</taxon>
        <taxon>Ambisporaceae</taxon>
        <taxon>Ambispora</taxon>
    </lineage>
</organism>
<evidence type="ECO:0000313" key="4">
    <source>
        <dbReference type="EMBL" id="CAG8521543.1"/>
    </source>
</evidence>
<sequence>MSNLPPLNDPERDVAERQALGTKVKMEEVVEAFSEGKLPTTKQITETITKVQESETLHDVSHQLSPLGRKILSDTEKLLDTTKRVLKEKNRGEQLQNLIFYGGQTAKSMGDKVPTDIPEDLKAKARGETDKTTELVKEGFSKGANVARLLITRPEFRRLIGDLHSLIQEAIAKGFDKIDQTIQKSREVAGAEDPTAATGDAMQDVQENIENTRPTDRAQEAAEAYKAGDIDKATERAGYKMTREQRENLVNRFKNLMIQTQSTPEYQEAIQDLINIISHISDKTQELTAKVAEASEPLTEEARTPSVDEVERNAKELIENFANHRSLDNLIAALKEFSVKVRTHDELYQYFDDLREFALKSLLDVEFVKNTDYTSRGSDLIERGRVLLLEQYGDITQNISREAALFNKGLQEDSTTTQLKKDLEVLTKDLFLDDKNRPAFKFELIKDIAKIIQVLGAQFNYIALPRIEHADDQNEYIFDNIVLHIPQLVARHIHLNLTADIDLDRQEDQVLENTITLDITKIAADARNIAFFYRQKGSFVKWMDVGHIDFAVPEESGGLCLHMKLMLNANNDDTTPSTFQIVELHSRISELKFRLHNTKHDTLYKFITPLYEKRIKKQIENSINDMLRNAINYIDEQICTIKRKSLTKPAQEAEEEELEEPTQKQPWQSSAFDPRLDYSIGVADPNERVNEPSSSTSLPTARV</sequence>
<evidence type="ECO:0000313" key="5">
    <source>
        <dbReference type="Proteomes" id="UP000789508"/>
    </source>
</evidence>
<comment type="caution">
    <text evidence="4">The sequence shown here is derived from an EMBL/GenBank/DDBJ whole genome shotgun (WGS) entry which is preliminary data.</text>
</comment>
<dbReference type="OrthoDB" id="19394at2759"/>
<dbReference type="GO" id="GO:0008289">
    <property type="term" value="F:lipid binding"/>
    <property type="evidence" value="ECO:0007669"/>
    <property type="project" value="InterPro"/>
</dbReference>